<gene>
    <name evidence="2" type="ORF">A1O7_09494</name>
</gene>
<evidence type="ECO:0000313" key="2">
    <source>
        <dbReference type="EMBL" id="EXJ54157.1"/>
    </source>
</evidence>
<accession>W9VEV7</accession>
<feature type="compositionally biased region" description="Low complexity" evidence="1">
    <location>
        <begin position="127"/>
        <end position="138"/>
    </location>
</feature>
<reference evidence="2 3" key="1">
    <citation type="submission" date="2013-03" db="EMBL/GenBank/DDBJ databases">
        <title>The Genome Sequence of Cladophialophora yegresii CBS 114405.</title>
        <authorList>
            <consortium name="The Broad Institute Genomics Platform"/>
            <person name="Cuomo C."/>
            <person name="de Hoog S."/>
            <person name="Gorbushina A."/>
            <person name="Walker B."/>
            <person name="Young S.K."/>
            <person name="Zeng Q."/>
            <person name="Gargeya S."/>
            <person name="Fitzgerald M."/>
            <person name="Haas B."/>
            <person name="Abouelleil A."/>
            <person name="Allen A.W."/>
            <person name="Alvarado L."/>
            <person name="Arachchi H.M."/>
            <person name="Berlin A.M."/>
            <person name="Chapman S.B."/>
            <person name="Gainer-Dewar J."/>
            <person name="Goldberg J."/>
            <person name="Griggs A."/>
            <person name="Gujja S."/>
            <person name="Hansen M."/>
            <person name="Howarth C."/>
            <person name="Imamovic A."/>
            <person name="Ireland A."/>
            <person name="Larimer J."/>
            <person name="McCowan C."/>
            <person name="Murphy C."/>
            <person name="Pearson M."/>
            <person name="Poon T.W."/>
            <person name="Priest M."/>
            <person name="Roberts A."/>
            <person name="Saif S."/>
            <person name="Shea T."/>
            <person name="Sisk P."/>
            <person name="Sykes S."/>
            <person name="Wortman J."/>
            <person name="Nusbaum C."/>
            <person name="Birren B."/>
        </authorList>
    </citation>
    <scope>NUCLEOTIDE SEQUENCE [LARGE SCALE GENOMIC DNA]</scope>
    <source>
        <strain evidence="2 3">CBS 114405</strain>
    </source>
</reference>
<keyword evidence="3" id="KW-1185">Reference proteome</keyword>
<dbReference type="HOGENOM" id="CLU_1415023_0_0_1"/>
<dbReference type="RefSeq" id="XP_007761672.1">
    <property type="nucleotide sequence ID" value="XM_007763482.1"/>
</dbReference>
<dbReference type="GeneID" id="19184057"/>
<dbReference type="AlphaFoldDB" id="W9VEV7"/>
<protein>
    <submittedName>
        <fullName evidence="2">Uncharacterized protein</fullName>
    </submittedName>
</protein>
<name>W9VEV7_9EURO</name>
<evidence type="ECO:0000313" key="3">
    <source>
        <dbReference type="Proteomes" id="UP000019473"/>
    </source>
</evidence>
<dbReference type="OrthoDB" id="4161165at2759"/>
<feature type="region of interest" description="Disordered" evidence="1">
    <location>
        <begin position="127"/>
        <end position="167"/>
    </location>
</feature>
<organism evidence="2 3">
    <name type="scientific">Cladophialophora yegresii CBS 114405</name>
    <dbReference type="NCBI Taxonomy" id="1182544"/>
    <lineage>
        <taxon>Eukaryota</taxon>
        <taxon>Fungi</taxon>
        <taxon>Dikarya</taxon>
        <taxon>Ascomycota</taxon>
        <taxon>Pezizomycotina</taxon>
        <taxon>Eurotiomycetes</taxon>
        <taxon>Chaetothyriomycetidae</taxon>
        <taxon>Chaetothyriales</taxon>
        <taxon>Herpotrichiellaceae</taxon>
        <taxon>Cladophialophora</taxon>
    </lineage>
</organism>
<feature type="compositionally biased region" description="Polar residues" evidence="1">
    <location>
        <begin position="150"/>
        <end position="159"/>
    </location>
</feature>
<dbReference type="EMBL" id="AMGW01000007">
    <property type="protein sequence ID" value="EXJ54157.1"/>
    <property type="molecule type" value="Genomic_DNA"/>
</dbReference>
<sequence length="192" mass="19962">MTNLAASYGPDTFKSEGNNEGGRGGEGHGGGLVRAGRNGATVSRPVKISSGPIAAANKIRAAVLPQNNHVADSAPKLNSAGANASPSAKTTLQQDAVSWGAPLPQPSRRSNVLEAPVAFARQIRASNNSSKISTSRSAPKLKFIGANPATIKSQQNEKTSGAGMPRPLSVFRFPVNFRQQRRSGHPAKFRGG</sequence>
<feature type="compositionally biased region" description="Polar residues" evidence="1">
    <location>
        <begin position="80"/>
        <end position="94"/>
    </location>
</feature>
<proteinExistence type="predicted"/>
<feature type="region of interest" description="Disordered" evidence="1">
    <location>
        <begin position="70"/>
        <end position="94"/>
    </location>
</feature>
<feature type="region of interest" description="Disordered" evidence="1">
    <location>
        <begin position="1"/>
        <end position="45"/>
    </location>
</feature>
<dbReference type="Proteomes" id="UP000019473">
    <property type="component" value="Unassembled WGS sequence"/>
</dbReference>
<comment type="caution">
    <text evidence="2">The sequence shown here is derived from an EMBL/GenBank/DDBJ whole genome shotgun (WGS) entry which is preliminary data.</text>
</comment>
<evidence type="ECO:0000256" key="1">
    <source>
        <dbReference type="SAM" id="MobiDB-lite"/>
    </source>
</evidence>
<feature type="compositionally biased region" description="Gly residues" evidence="1">
    <location>
        <begin position="19"/>
        <end position="33"/>
    </location>
</feature>
<dbReference type="VEuPathDB" id="FungiDB:A1O7_09494"/>